<reference evidence="1" key="1">
    <citation type="submission" date="2017-03" db="EMBL/GenBank/DDBJ databases">
        <title>The mitochondrial genome of the carnivorous plant Utricularia reniformis (Lentibulariaceae): structure, comparative analysis and evolutionary landmarks.</title>
        <authorList>
            <person name="Silva S.R."/>
            <person name="Alvarenga D.O."/>
            <person name="Michael T.P."/>
            <person name="Miranda V.F.O."/>
            <person name="Varani A.M."/>
        </authorList>
    </citation>
    <scope>NUCLEOTIDE SEQUENCE</scope>
</reference>
<accession>A0A1Y0B4H1</accession>
<proteinExistence type="predicted"/>
<name>A0A1Y0B4H1_9LAMI</name>
<gene>
    <name evidence="1" type="ORF">AEK19_MT2163</name>
</gene>
<geneLocation type="mitochondrion" evidence="1"/>
<sequence length="96" mass="10755">MQTEPARRFPGSTIKHIDSHTKPLRAYLAMDRKACRAYPTADALSRVEHIEGGSCSAITGHPICIWMLEINKSDINDPHFESIRRAKAAVVTLNIR</sequence>
<organism evidence="1">
    <name type="scientific">Utricularia reniformis</name>
    <dbReference type="NCBI Taxonomy" id="192314"/>
    <lineage>
        <taxon>Eukaryota</taxon>
        <taxon>Viridiplantae</taxon>
        <taxon>Streptophyta</taxon>
        <taxon>Embryophyta</taxon>
        <taxon>Tracheophyta</taxon>
        <taxon>Spermatophyta</taxon>
        <taxon>Magnoliopsida</taxon>
        <taxon>eudicotyledons</taxon>
        <taxon>Gunneridae</taxon>
        <taxon>Pentapetalae</taxon>
        <taxon>asterids</taxon>
        <taxon>lamiids</taxon>
        <taxon>Lamiales</taxon>
        <taxon>Lentibulariaceae</taxon>
        <taxon>Utricularia</taxon>
    </lineage>
</organism>
<keyword evidence="1" id="KW-0496">Mitochondrion</keyword>
<protein>
    <submittedName>
        <fullName evidence="1">Uncharacterized protein</fullName>
    </submittedName>
</protein>
<dbReference type="EMBL" id="KY774314">
    <property type="protein sequence ID" value="ART32312.1"/>
    <property type="molecule type" value="Genomic_DNA"/>
</dbReference>
<evidence type="ECO:0000313" key="1">
    <source>
        <dbReference type="EMBL" id="ART32312.1"/>
    </source>
</evidence>
<dbReference type="AlphaFoldDB" id="A0A1Y0B4H1"/>